<dbReference type="RefSeq" id="WP_144885196.1">
    <property type="nucleotide sequence ID" value="NZ_VLLE01000003.1"/>
</dbReference>
<protein>
    <submittedName>
        <fullName evidence="3">Gliding motility-associated-like protein</fullName>
    </submittedName>
</protein>
<evidence type="ECO:0000256" key="2">
    <source>
        <dbReference type="SAM" id="SignalP"/>
    </source>
</evidence>
<keyword evidence="1 2" id="KW-0732">Signal</keyword>
<dbReference type="InterPro" id="IPR014755">
    <property type="entry name" value="Cu-Rt/internalin_Ig-like"/>
</dbReference>
<evidence type="ECO:0000313" key="3">
    <source>
        <dbReference type="EMBL" id="TWI83112.1"/>
    </source>
</evidence>
<feature type="chain" id="PRO_5022073597" evidence="2">
    <location>
        <begin position="25"/>
        <end position="1282"/>
    </location>
</feature>
<dbReference type="InterPro" id="IPR026341">
    <property type="entry name" value="T9SS_type_B"/>
</dbReference>
<dbReference type="Pfam" id="PF13585">
    <property type="entry name" value="CHU_C"/>
    <property type="match status" value="1"/>
</dbReference>
<dbReference type="Proteomes" id="UP000316167">
    <property type="component" value="Unassembled WGS sequence"/>
</dbReference>
<dbReference type="OrthoDB" id="608579at2"/>
<dbReference type="NCBIfam" id="TIGR04131">
    <property type="entry name" value="Bac_Flav_CTERM"/>
    <property type="match status" value="1"/>
</dbReference>
<feature type="signal peptide" evidence="2">
    <location>
        <begin position="1"/>
        <end position="24"/>
    </location>
</feature>
<evidence type="ECO:0000313" key="4">
    <source>
        <dbReference type="Proteomes" id="UP000316167"/>
    </source>
</evidence>
<dbReference type="EMBL" id="VLLE01000003">
    <property type="protein sequence ID" value="TWI83112.1"/>
    <property type="molecule type" value="Genomic_DNA"/>
</dbReference>
<proteinExistence type="predicted"/>
<gene>
    <name evidence="3" type="ORF">IQ13_1218</name>
</gene>
<dbReference type="Gene3D" id="2.60.40.1220">
    <property type="match status" value="9"/>
</dbReference>
<accession>A0A562SPD8</accession>
<comment type="caution">
    <text evidence="3">The sequence shown here is derived from an EMBL/GenBank/DDBJ whole genome shotgun (WGS) entry which is preliminary data.</text>
</comment>
<sequence length="1282" mass="129314">MKPKNPISIVGTIVLLLFSYFSQAQTFGTFTSLSSINSSHIYFINGYAFFAPTISSANPTTCNGTDGSVTINGLIPGTSYDITYTDDGVAVGPVTLVANGAGQVTITGLNAGVYAGFAVTENGNTTNLFSGVILSNPIIVPSFTAIPAFCAGTTAPILPTTSNNGITGTWSPATVSNTASGSYTFTPTAGQCGLPVTINITVTPRTTPTFSIPASICNGATAPTLPTTSNNGINGTWSPSTVNNTASGSYTFTPDPSACANPVTINIAVNPVITPTFAFGTSASICAGATAPTLPTTSSNGITGTWSPATVSNTASGTYTFTPTAGQCATTQTLSVTVNPVLTPSFSFGTSLTICNGDAVPTLATTSDNGITGTWSPATVSNTASGTYTFTPTAGQCATTQTFTVTVNPIVTPTFSFGTTLTICDGGTVPALPNTSSNGISGTWSPSTVSNTTSGTYTFTPTAGQCATTQTFTVTVNPNITPTFSFGTSVSICSGATAPALPTTSSNGITGTWSPATVSNTASGTYTFTPTAGQCATTATLSVTVNPNVTPAFTFGTSLTICSGGTVPALPTTSDNGITGTWSPATVSNTASGTYTFTPTAGQCATTTTFTVTVNPNITPTFSFGTTLTICDGGTVPALPNTSGNGITGTWSPATVSTTASGTYTFTPTAGQCATTQTFTVTVNPNITPTFSFGTTLSICSGGTVPALPTTSTNGITGTWSPATVSNTASGTYTFTPTAGQCATTQTFTVTVSANNTPTFSFGTSLTICSGGTVPALPNTSSNGITGTWSPATVSTSASGTYTFTPTAGQCATTQTFTVTVNPNVAPTFSFGTALSICNGATAPALPTTSTNGITGTWSPSTIDNTANGTYTFTPTAGLCAVPTTLTVTVNPVLTPTFSFGATASICANSTAPVLPTRSTNGINGTWSPATVSNTTSGTYTFTPNAGECGTTTTFTVTVVPNTVPTFSFGTTLTICNGGTVPALPTTSSNGVTGTWSPATVSNTASGTYTFTPTAGVCATTQTFTVTVNPILTPTFSFGTSASICIGSTIPALPTTSSNGVTGTWSPATVSNQADGVYTFTPTAGQCAVTATYTVQVNQIPVVTAPSNITVNDGTVIPATVFTTTPATGVTINWTNSNSAIGLAASGTGNVPQFTATNTGNTDITATITVTPRINGCIGTPVTYTITVKALNKDVFVPNVFSPNGDGKNDVLRIYGNYINKVEMRIFNQWGQQVTFINNQSQGWDGTQNGKAQPVGVYVYVLRAVMTDGRTIDQKGSITLVR</sequence>
<reference evidence="3 4" key="1">
    <citation type="journal article" date="2015" name="Stand. Genomic Sci.">
        <title>Genomic Encyclopedia of Bacterial and Archaeal Type Strains, Phase III: the genomes of soil and plant-associated and newly described type strains.</title>
        <authorList>
            <person name="Whitman W.B."/>
            <person name="Woyke T."/>
            <person name="Klenk H.P."/>
            <person name="Zhou Y."/>
            <person name="Lilburn T.G."/>
            <person name="Beck B.J."/>
            <person name="De Vos P."/>
            <person name="Vandamme P."/>
            <person name="Eisen J.A."/>
            <person name="Garrity G."/>
            <person name="Hugenholtz P."/>
            <person name="Kyrpides N.C."/>
        </authorList>
    </citation>
    <scope>NUCLEOTIDE SEQUENCE [LARGE SCALE GENOMIC DNA]</scope>
    <source>
        <strain evidence="3 4">CGMCC 1.7271</strain>
    </source>
</reference>
<organism evidence="3 4">
    <name type="scientific">Lacibacter cauensis</name>
    <dbReference type="NCBI Taxonomy" id="510947"/>
    <lineage>
        <taxon>Bacteria</taxon>
        <taxon>Pseudomonadati</taxon>
        <taxon>Bacteroidota</taxon>
        <taxon>Chitinophagia</taxon>
        <taxon>Chitinophagales</taxon>
        <taxon>Chitinophagaceae</taxon>
        <taxon>Lacibacter</taxon>
    </lineage>
</organism>
<name>A0A562SPD8_9BACT</name>
<evidence type="ECO:0000256" key="1">
    <source>
        <dbReference type="ARBA" id="ARBA00022729"/>
    </source>
</evidence>
<keyword evidence="4" id="KW-1185">Reference proteome</keyword>